<dbReference type="GeneTree" id="ENSGT00940000158957"/>
<keyword evidence="5 9" id="KW-1133">Transmembrane helix</keyword>
<keyword evidence="4 9" id="KW-0812">Transmembrane</keyword>
<reference evidence="10" key="2">
    <citation type="submission" date="2025-09" db="UniProtKB">
        <authorList>
            <consortium name="Ensembl"/>
        </authorList>
    </citation>
    <scope>IDENTIFICATION</scope>
</reference>
<evidence type="ECO:0000256" key="7">
    <source>
        <dbReference type="ARBA" id="ARBA00023128"/>
    </source>
</evidence>
<dbReference type="AlphaFoldDB" id="A0A8C4ZPP4"/>
<feature type="transmembrane region" description="Helical" evidence="9">
    <location>
        <begin position="209"/>
        <end position="228"/>
    </location>
</feature>
<evidence type="ECO:0000256" key="2">
    <source>
        <dbReference type="ARBA" id="ARBA00004370"/>
    </source>
</evidence>
<dbReference type="InterPro" id="IPR024461">
    <property type="entry name" value="CCDC90-like"/>
</dbReference>
<protein>
    <submittedName>
        <fullName evidence="10">Mitochondrial calcium uniporter regulator 1</fullName>
    </submittedName>
</protein>
<dbReference type="OMA" id="QMERRDV"/>
<keyword evidence="6" id="KW-0175">Coiled coil</keyword>
<sequence length="229" mass="25821">VACQYAGMCMSVCSLSTLTMLVRPALRTPRVLLKVNSTLLSTSLRQLQYDLKAGDPRAGGRARLLFDTHAMVRLLEDNGFSTPQAEVMVSMLVRTTHSNMDAIYSDMATKVQQEIMLQRVMSQIAAVKKDMIILEKSEFSMLLAENEDLMNKVRSDTLLDMSIEKSRVKEMVRNAEHDCHLTRTNMKIDTEVAGLKTMLESHKLDTIKYLAGSVFTCLTVGLGFYRIWM</sequence>
<keyword evidence="11" id="KW-1185">Reference proteome</keyword>
<evidence type="ECO:0000256" key="9">
    <source>
        <dbReference type="SAM" id="Phobius"/>
    </source>
</evidence>
<dbReference type="Ensembl" id="ENSGMOT00000019793.2">
    <property type="protein sequence ID" value="ENSGMOP00000019325.2"/>
    <property type="gene ID" value="ENSGMOG00000017965.2"/>
</dbReference>
<dbReference type="PANTHER" id="PTHR14360">
    <property type="entry name" value="PROTEIN FMP32, MITOCHONDRIAL"/>
    <property type="match status" value="1"/>
</dbReference>
<dbReference type="PANTHER" id="PTHR14360:SF11">
    <property type="entry name" value="MITOCHONDRIAL CALCIUM UNIPORTER REGULATOR 1"/>
    <property type="match status" value="1"/>
</dbReference>
<accession>A0A8C4ZPP4</accession>
<dbReference type="Gene3D" id="1.20.5.340">
    <property type="match status" value="1"/>
</dbReference>
<comment type="subcellular location">
    <subcellularLocation>
        <location evidence="2">Membrane</location>
    </subcellularLocation>
    <subcellularLocation>
        <location evidence="1">Mitochondrion</location>
    </subcellularLocation>
</comment>
<comment type="similarity">
    <text evidence="3">Belongs to the CCDC90 family.</text>
</comment>
<dbReference type="Proteomes" id="UP000694546">
    <property type="component" value="Chromosome 23"/>
</dbReference>
<evidence type="ECO:0000256" key="6">
    <source>
        <dbReference type="ARBA" id="ARBA00023054"/>
    </source>
</evidence>
<proteinExistence type="inferred from homology"/>
<evidence type="ECO:0000313" key="11">
    <source>
        <dbReference type="Proteomes" id="UP000694546"/>
    </source>
</evidence>
<evidence type="ECO:0000256" key="8">
    <source>
        <dbReference type="ARBA" id="ARBA00023136"/>
    </source>
</evidence>
<evidence type="ECO:0000256" key="3">
    <source>
        <dbReference type="ARBA" id="ARBA00007224"/>
    </source>
</evidence>
<evidence type="ECO:0000256" key="4">
    <source>
        <dbReference type="ARBA" id="ARBA00022692"/>
    </source>
</evidence>
<organism evidence="10 11">
    <name type="scientific">Gadus morhua</name>
    <name type="common">Atlantic cod</name>
    <dbReference type="NCBI Taxonomy" id="8049"/>
    <lineage>
        <taxon>Eukaryota</taxon>
        <taxon>Metazoa</taxon>
        <taxon>Chordata</taxon>
        <taxon>Craniata</taxon>
        <taxon>Vertebrata</taxon>
        <taxon>Euteleostomi</taxon>
        <taxon>Actinopterygii</taxon>
        <taxon>Neopterygii</taxon>
        <taxon>Teleostei</taxon>
        <taxon>Neoteleostei</taxon>
        <taxon>Acanthomorphata</taxon>
        <taxon>Zeiogadaria</taxon>
        <taxon>Gadariae</taxon>
        <taxon>Gadiformes</taxon>
        <taxon>Gadoidei</taxon>
        <taxon>Gadidae</taxon>
        <taxon>Gadus</taxon>
    </lineage>
</organism>
<evidence type="ECO:0000313" key="10">
    <source>
        <dbReference type="Ensembl" id="ENSGMOP00000019325.2"/>
    </source>
</evidence>
<keyword evidence="8 9" id="KW-0472">Membrane</keyword>
<name>A0A8C4ZPP4_GADMO</name>
<keyword evidence="7" id="KW-0496">Mitochondrion</keyword>
<dbReference type="GO" id="GO:0051561">
    <property type="term" value="P:positive regulation of mitochondrial calcium ion concentration"/>
    <property type="evidence" value="ECO:0007669"/>
    <property type="project" value="TreeGrafter"/>
</dbReference>
<evidence type="ECO:0000256" key="5">
    <source>
        <dbReference type="ARBA" id="ARBA00022989"/>
    </source>
</evidence>
<dbReference type="GO" id="GO:0005743">
    <property type="term" value="C:mitochondrial inner membrane"/>
    <property type="evidence" value="ECO:0007669"/>
    <property type="project" value="TreeGrafter"/>
</dbReference>
<dbReference type="GO" id="GO:0036444">
    <property type="term" value="P:calcium import into the mitochondrion"/>
    <property type="evidence" value="ECO:0007669"/>
    <property type="project" value="TreeGrafter"/>
</dbReference>
<dbReference type="Pfam" id="PF07798">
    <property type="entry name" value="CCDC90-like"/>
    <property type="match status" value="1"/>
</dbReference>
<reference evidence="10" key="1">
    <citation type="submission" date="2025-08" db="UniProtKB">
        <authorList>
            <consortium name="Ensembl"/>
        </authorList>
    </citation>
    <scope>IDENTIFICATION</scope>
</reference>
<evidence type="ECO:0000256" key="1">
    <source>
        <dbReference type="ARBA" id="ARBA00004173"/>
    </source>
</evidence>